<keyword evidence="3" id="KW-1185">Reference proteome</keyword>
<protein>
    <submittedName>
        <fullName evidence="2">Uncharacterized protein</fullName>
    </submittedName>
</protein>
<proteinExistence type="predicted"/>
<dbReference type="AlphaFoldDB" id="A0A8R2M2Z4"/>
<reference evidence="2" key="2">
    <citation type="submission" date="2022-06" db="UniProtKB">
        <authorList>
            <consortium name="EnsemblMetazoa"/>
        </authorList>
    </citation>
    <scope>IDENTIFICATION</scope>
    <source>
        <strain evidence="2">p50T (Dazao)</strain>
    </source>
</reference>
<accession>A0A8R2M2Z4</accession>
<organism evidence="2 3">
    <name type="scientific">Bombyx mori</name>
    <name type="common">Silk moth</name>
    <dbReference type="NCBI Taxonomy" id="7091"/>
    <lineage>
        <taxon>Eukaryota</taxon>
        <taxon>Metazoa</taxon>
        <taxon>Ecdysozoa</taxon>
        <taxon>Arthropoda</taxon>
        <taxon>Hexapoda</taxon>
        <taxon>Insecta</taxon>
        <taxon>Pterygota</taxon>
        <taxon>Neoptera</taxon>
        <taxon>Endopterygota</taxon>
        <taxon>Lepidoptera</taxon>
        <taxon>Glossata</taxon>
        <taxon>Ditrysia</taxon>
        <taxon>Bombycoidea</taxon>
        <taxon>Bombycidae</taxon>
        <taxon>Bombycinae</taxon>
        <taxon>Bombyx</taxon>
    </lineage>
</organism>
<name>A0A8R2M2Z4_BOMMO</name>
<sequence length="130" mass="14439">HKDTADAGPSASFPTCTEKRQQVTFKIDGSNPTKFNSLPRRKSSNYGEESFQRNTPVRRSAGHAEKCVEYFVPRSLSEFNLSGTGGDLYDLAPFSGKSHEAKSSVKNRDKMVTFEDDRPPSKALADDVFM</sequence>
<feature type="region of interest" description="Disordered" evidence="1">
    <location>
        <begin position="1"/>
        <end position="59"/>
    </location>
</feature>
<feature type="compositionally biased region" description="Polar residues" evidence="1">
    <location>
        <begin position="44"/>
        <end position="57"/>
    </location>
</feature>
<reference evidence="3" key="1">
    <citation type="journal article" date="2008" name="Insect Biochem. Mol. Biol.">
        <title>The genome of a lepidopteran model insect, the silkworm Bombyx mori.</title>
        <authorList>
            <consortium name="International Silkworm Genome Consortium"/>
        </authorList>
    </citation>
    <scope>NUCLEOTIDE SEQUENCE [LARGE SCALE GENOMIC DNA]</scope>
    <source>
        <strain evidence="3">p50T</strain>
    </source>
</reference>
<evidence type="ECO:0000313" key="2">
    <source>
        <dbReference type="EnsemblMetazoa" id="XP_037872329.1"/>
    </source>
</evidence>
<dbReference type="Proteomes" id="UP000005204">
    <property type="component" value="Unassembled WGS sequence"/>
</dbReference>
<evidence type="ECO:0000313" key="3">
    <source>
        <dbReference type="Proteomes" id="UP000005204"/>
    </source>
</evidence>
<dbReference type="EnsemblMetazoa" id="XM_038016401.1">
    <property type="protein sequence ID" value="XP_037872329.1"/>
    <property type="gene ID" value="LOC119629687"/>
</dbReference>
<evidence type="ECO:0000256" key="1">
    <source>
        <dbReference type="SAM" id="MobiDB-lite"/>
    </source>
</evidence>